<evidence type="ECO:0000313" key="2">
    <source>
        <dbReference type="EMBL" id="MQL73344.1"/>
    </source>
</evidence>
<evidence type="ECO:0000313" key="3">
    <source>
        <dbReference type="Proteomes" id="UP000652761"/>
    </source>
</evidence>
<feature type="region of interest" description="Disordered" evidence="1">
    <location>
        <begin position="127"/>
        <end position="151"/>
    </location>
</feature>
<protein>
    <submittedName>
        <fullName evidence="2">Uncharacterized protein</fullName>
    </submittedName>
</protein>
<dbReference type="AlphaFoldDB" id="A0A843TVD3"/>
<organism evidence="2 3">
    <name type="scientific">Colocasia esculenta</name>
    <name type="common">Wild taro</name>
    <name type="synonym">Arum esculentum</name>
    <dbReference type="NCBI Taxonomy" id="4460"/>
    <lineage>
        <taxon>Eukaryota</taxon>
        <taxon>Viridiplantae</taxon>
        <taxon>Streptophyta</taxon>
        <taxon>Embryophyta</taxon>
        <taxon>Tracheophyta</taxon>
        <taxon>Spermatophyta</taxon>
        <taxon>Magnoliopsida</taxon>
        <taxon>Liliopsida</taxon>
        <taxon>Araceae</taxon>
        <taxon>Aroideae</taxon>
        <taxon>Colocasieae</taxon>
        <taxon>Colocasia</taxon>
    </lineage>
</organism>
<evidence type="ECO:0000256" key="1">
    <source>
        <dbReference type="SAM" id="MobiDB-lite"/>
    </source>
</evidence>
<feature type="compositionally biased region" description="Basic and acidic residues" evidence="1">
    <location>
        <begin position="73"/>
        <end position="89"/>
    </location>
</feature>
<accession>A0A843TVD3</accession>
<feature type="compositionally biased region" description="Polar residues" evidence="1">
    <location>
        <begin position="127"/>
        <end position="140"/>
    </location>
</feature>
<keyword evidence="3" id="KW-1185">Reference proteome</keyword>
<proteinExistence type="predicted"/>
<reference evidence="2" key="1">
    <citation type="submission" date="2017-07" db="EMBL/GenBank/DDBJ databases">
        <title>Taro Niue Genome Assembly and Annotation.</title>
        <authorList>
            <person name="Atibalentja N."/>
            <person name="Keating K."/>
            <person name="Fields C.J."/>
        </authorList>
    </citation>
    <scope>NUCLEOTIDE SEQUENCE</scope>
    <source>
        <strain evidence="2">Niue_2</strain>
        <tissue evidence="2">Leaf</tissue>
    </source>
</reference>
<name>A0A843TVD3_COLES</name>
<sequence>MSFLWSIHSSPATKSSSTRPQKVLKLVPRAPIPAQELDIPEETINQVLRDLRGKGVAQEEDIHSTTPIEPPFEEYHHVSPPHVETRPRSQGETSKNLDDVVQLIMKQQEMMTVLQMQIYQIDGTSNSQVLPAQPDQQKQLQPEAVGGGEEEECEGCRGVDAEGALVWVAAGVTLEGGITGGELALEEGEGRTSVVRTSESGIGPTWSTFTQTEATSSDDGVYLARRPAFRPRACLFYEYESLFM</sequence>
<gene>
    <name evidence="2" type="ORF">Taro_005700</name>
</gene>
<feature type="region of interest" description="Disordered" evidence="1">
    <location>
        <begin position="66"/>
        <end position="94"/>
    </location>
</feature>
<dbReference type="EMBL" id="NMUH01000162">
    <property type="protein sequence ID" value="MQL73344.1"/>
    <property type="molecule type" value="Genomic_DNA"/>
</dbReference>
<feature type="compositionally biased region" description="Polar residues" evidence="1">
    <location>
        <begin position="7"/>
        <end position="20"/>
    </location>
</feature>
<comment type="caution">
    <text evidence="2">The sequence shown here is derived from an EMBL/GenBank/DDBJ whole genome shotgun (WGS) entry which is preliminary data.</text>
</comment>
<dbReference type="Proteomes" id="UP000652761">
    <property type="component" value="Unassembled WGS sequence"/>
</dbReference>
<feature type="region of interest" description="Disordered" evidence="1">
    <location>
        <begin position="1"/>
        <end position="20"/>
    </location>
</feature>